<sequence>MNYQYSYGMKDATPATVPYPDSLSISPKCETFKTFGSHKNRPIKLNADVLGRTGRVRSINGQMPLYLVSCSGNFENDFAFCTQHDEIDAVVISAVLSPVESFDALAVHGQAGALFVPIAPGGILNVFSKHANKHQRNWTSFALGTQGLRLSNDSLSSKRYLPAYDILNRYVNWPLMNSPPLLFPK</sequence>
<evidence type="ECO:0000313" key="2">
    <source>
        <dbReference type="Proteomes" id="UP000322887"/>
    </source>
</evidence>
<evidence type="ECO:0000313" key="1">
    <source>
        <dbReference type="EMBL" id="QEG15569.1"/>
    </source>
</evidence>
<gene>
    <name evidence="1" type="ORF">GmarT_14100</name>
</gene>
<proteinExistence type="predicted"/>
<dbReference type="Proteomes" id="UP000322887">
    <property type="component" value="Chromosome"/>
</dbReference>
<protein>
    <submittedName>
        <fullName evidence="1">Uncharacterized protein</fullName>
    </submittedName>
</protein>
<keyword evidence="2" id="KW-1185">Reference proteome</keyword>
<dbReference type="GeneID" id="98646046"/>
<dbReference type="RefSeq" id="WP_002648619.1">
    <property type="nucleotide sequence ID" value="NZ_CP042910.1"/>
</dbReference>
<name>A0ABX5YIU2_9PLAN</name>
<reference evidence="1 2" key="1">
    <citation type="submission" date="2019-08" db="EMBL/GenBank/DDBJ databases">
        <title>Deep-cultivation of Planctomycetes and their phenomic and genomic characterization uncovers novel biology.</title>
        <authorList>
            <person name="Wiegand S."/>
            <person name="Jogler M."/>
            <person name="Boedeker C."/>
            <person name="Pinto D."/>
            <person name="Vollmers J."/>
            <person name="Rivas-Marin E."/>
            <person name="Kohn T."/>
            <person name="Peeters S.H."/>
            <person name="Heuer A."/>
            <person name="Rast P."/>
            <person name="Oberbeckmann S."/>
            <person name="Bunk B."/>
            <person name="Jeske O."/>
            <person name="Meyerdierks A."/>
            <person name="Storesund J.E."/>
            <person name="Kallscheuer N."/>
            <person name="Luecker S."/>
            <person name="Lage O.M."/>
            <person name="Pohl T."/>
            <person name="Merkel B.J."/>
            <person name="Hornburger P."/>
            <person name="Mueller R.-W."/>
            <person name="Bruemmer F."/>
            <person name="Labrenz M."/>
            <person name="Spormann A.M."/>
            <person name="Op den Camp H."/>
            <person name="Overmann J."/>
            <person name="Amann R."/>
            <person name="Jetten M.S.M."/>
            <person name="Mascher T."/>
            <person name="Medema M.H."/>
            <person name="Devos D.P."/>
            <person name="Kaster A.-K."/>
            <person name="Ovreas L."/>
            <person name="Rohde M."/>
            <person name="Galperin M.Y."/>
            <person name="Jogler C."/>
        </authorList>
    </citation>
    <scope>NUCLEOTIDE SEQUENCE [LARGE SCALE GENOMIC DNA]</scope>
    <source>
        <strain evidence="1 2">DSM 8797</strain>
    </source>
</reference>
<dbReference type="EMBL" id="CP042910">
    <property type="protein sequence ID" value="QEG15569.1"/>
    <property type="molecule type" value="Genomic_DNA"/>
</dbReference>
<accession>A0ABX5YIU2</accession>
<organism evidence="1 2">
    <name type="scientific">Gimesia maris</name>
    <dbReference type="NCBI Taxonomy" id="122"/>
    <lineage>
        <taxon>Bacteria</taxon>
        <taxon>Pseudomonadati</taxon>
        <taxon>Planctomycetota</taxon>
        <taxon>Planctomycetia</taxon>
        <taxon>Planctomycetales</taxon>
        <taxon>Planctomycetaceae</taxon>
        <taxon>Gimesia</taxon>
    </lineage>
</organism>